<dbReference type="AlphaFoldDB" id="A0A369Q4H5"/>
<proteinExistence type="predicted"/>
<name>A0A369Q4H5_9SPHN</name>
<organism evidence="2 3">
    <name type="scientific">Alteripontixanthobacter maritimus</name>
    <dbReference type="NCBI Taxonomy" id="2161824"/>
    <lineage>
        <taxon>Bacteria</taxon>
        <taxon>Pseudomonadati</taxon>
        <taxon>Pseudomonadota</taxon>
        <taxon>Alphaproteobacteria</taxon>
        <taxon>Sphingomonadales</taxon>
        <taxon>Erythrobacteraceae</taxon>
        <taxon>Alteripontixanthobacter</taxon>
    </lineage>
</organism>
<dbReference type="InterPro" id="IPR053802">
    <property type="entry name" value="DUF6950"/>
</dbReference>
<feature type="domain" description="DUF6950" evidence="1">
    <location>
        <begin position="5"/>
        <end position="137"/>
    </location>
</feature>
<evidence type="ECO:0000259" key="1">
    <source>
        <dbReference type="Pfam" id="PF22262"/>
    </source>
</evidence>
<reference evidence="2 3" key="1">
    <citation type="submission" date="2018-04" db="EMBL/GenBank/DDBJ databases">
        <title>Altererythrobacter sp. HME9302 genome sequencing and assembly.</title>
        <authorList>
            <person name="Kang H."/>
            <person name="Kim H."/>
            <person name="Joh K."/>
        </authorList>
    </citation>
    <scope>NUCLEOTIDE SEQUENCE [LARGE SCALE GENOMIC DNA]</scope>
    <source>
        <strain evidence="2 3">HME9302</strain>
    </source>
</reference>
<protein>
    <recommendedName>
        <fullName evidence="1">DUF6950 domain-containing protein</fullName>
    </recommendedName>
</protein>
<comment type="caution">
    <text evidence="2">The sequence shown here is derived from an EMBL/GenBank/DDBJ whole genome shotgun (WGS) entry which is preliminary data.</text>
</comment>
<dbReference type="RefSeq" id="WP_115366091.1">
    <property type="nucleotide sequence ID" value="NZ_QBKA01000002.1"/>
</dbReference>
<dbReference type="Pfam" id="PF22262">
    <property type="entry name" value="DUF6950"/>
    <property type="match status" value="1"/>
</dbReference>
<dbReference type="Proteomes" id="UP000253727">
    <property type="component" value="Unassembled WGS sequence"/>
</dbReference>
<gene>
    <name evidence="2" type="ORF">HME9302_00988</name>
</gene>
<dbReference type="EMBL" id="QBKA01000002">
    <property type="protein sequence ID" value="RDC59793.1"/>
    <property type="molecule type" value="Genomic_DNA"/>
</dbReference>
<sequence>MELERRRVATEKTLTRYRGKAFDWKTGVTCVHLARVHLKNMGHKPQTMPRVRSALAAKRALKDNGWDSVQAMLDTMLPRIAPAQMLLGDLAVLRGDSGLDAVFICAGPLKVFGWREDAPELVVLDIDLTEISAAWRV</sequence>
<evidence type="ECO:0000313" key="2">
    <source>
        <dbReference type="EMBL" id="RDC59793.1"/>
    </source>
</evidence>
<evidence type="ECO:0000313" key="3">
    <source>
        <dbReference type="Proteomes" id="UP000253727"/>
    </source>
</evidence>
<dbReference type="OrthoDB" id="7210727at2"/>
<accession>A0A369Q4H5</accession>
<keyword evidence="3" id="KW-1185">Reference proteome</keyword>